<keyword evidence="3" id="KW-1185">Reference proteome</keyword>
<proteinExistence type="predicted"/>
<comment type="caution">
    <text evidence="2">The sequence shown here is derived from an EMBL/GenBank/DDBJ whole genome shotgun (WGS) entry which is preliminary data.</text>
</comment>
<dbReference type="OrthoDB" id="9762238at2"/>
<dbReference type="PANTHER" id="PTHR38690:SF1">
    <property type="entry name" value="PROTEASE"/>
    <property type="match status" value="1"/>
</dbReference>
<gene>
    <name evidence="2" type="ORF">EDC56_1667</name>
</gene>
<dbReference type="NCBIfam" id="TIGR02099">
    <property type="entry name" value="YhdP family protein"/>
    <property type="match status" value="1"/>
</dbReference>
<dbReference type="EMBL" id="RKHR01000004">
    <property type="protein sequence ID" value="ROS01238.1"/>
    <property type="molecule type" value="Genomic_DNA"/>
</dbReference>
<evidence type="ECO:0000259" key="1">
    <source>
        <dbReference type="Pfam" id="PF13116"/>
    </source>
</evidence>
<reference evidence="2 3" key="1">
    <citation type="submission" date="2018-11" db="EMBL/GenBank/DDBJ databases">
        <title>Genomic Encyclopedia of Type Strains, Phase IV (KMG-IV): sequencing the most valuable type-strain genomes for metagenomic binning, comparative biology and taxonomic classification.</title>
        <authorList>
            <person name="Goeker M."/>
        </authorList>
    </citation>
    <scope>NUCLEOTIDE SEQUENCE [LARGE SCALE GENOMIC DNA]</scope>
    <source>
        <strain evidence="2 3">DSM 100316</strain>
    </source>
</reference>
<accession>A0A3N2DN51</accession>
<dbReference type="Proteomes" id="UP000275394">
    <property type="component" value="Unassembled WGS sequence"/>
</dbReference>
<dbReference type="RefSeq" id="WP_123712054.1">
    <property type="nucleotide sequence ID" value="NZ_RKHR01000004.1"/>
</dbReference>
<organism evidence="2 3">
    <name type="scientific">Sinobacterium caligoides</name>
    <dbReference type="NCBI Taxonomy" id="933926"/>
    <lineage>
        <taxon>Bacteria</taxon>
        <taxon>Pseudomonadati</taxon>
        <taxon>Pseudomonadota</taxon>
        <taxon>Gammaproteobacteria</taxon>
        <taxon>Cellvibrionales</taxon>
        <taxon>Spongiibacteraceae</taxon>
        <taxon>Sinobacterium</taxon>
    </lineage>
</organism>
<dbReference type="Pfam" id="PF13116">
    <property type="entry name" value="YhdP"/>
    <property type="match status" value="1"/>
</dbReference>
<feature type="domain" description="YhdP central" evidence="1">
    <location>
        <begin position="4"/>
        <end position="1306"/>
    </location>
</feature>
<dbReference type="PANTHER" id="PTHR38690">
    <property type="entry name" value="PROTEASE-RELATED"/>
    <property type="match status" value="1"/>
</dbReference>
<dbReference type="InterPro" id="IPR011836">
    <property type="entry name" value="YhdP"/>
</dbReference>
<dbReference type="InterPro" id="IPR025263">
    <property type="entry name" value="YhdP_central"/>
</dbReference>
<sequence length="1329" mass="145232">MVKRVIGGTYRSFKVLLFFLIVALAAYVSLGRYYLPKLTDYRQWIIEQVADNTGLKIDLAGLSGNWQAFSPGITVEGFRLYGANDAGQQEVLVVDELSVQFAALASLSHGQPIFDRLSLSGVKVVLKQRADGSWGLPGFLPGRQPKKGRSDGLATLREMLDESQQLTIKNSHIQLLANNGRKLELGNLTLEVHQSDDLLKGQLSINTGDDGFTPLVAKLEGDGDLFSDRLKMTAEVSFNDAQLAYFQPLAPHYIPNSLLATGKVLVSYDAEEGLIANSEVDFTHLDINNLTTKPVPVIMQLGGSFSAAYKPGGEWQLYVRDLKTDWFESLAIDRFSASYSPDNGFSGAVSAVDLGVLSQTVLDAGLLSGKAEEALTTLSPKGNLNNLHWQYQPKQAIVDRLLLRAELSGVAVSSWKGAPGANQLSGYLQAGTLSGFVDLDDTPLQLSFPKIYHEALSFDKAKGRVAWHVGDRVAVNSGPIAVSADFGEAKVQLDLDLAKTHEDPDPSTMSLLVGLRDSEASYRDNFIPYVLPKPLLDWLQRGVKAGHINEAGFIYHGEFTPGFGKSIQLAVALDSGQLEFQEQWPMLQGIAGRLDVDNHNTAMRVDHASLLGVELHDAKVKVSPDRDNLVLAVKSKLSGESHSVLRLFKETPLAVMTGHVFDGWRASGNTVAAIDLSLPLTKGKQSPYVDVVAQLRNTAVSIDTLGLDLDKINGPLNYNSVRGLSSQGLKGRLWKQPVEAVLLTKNVRENGKKQQNFILQGHGIVGAEQLRAWTKQPIMGFLSGQTAFSSELTLAPGKRRQQQSELIVESDLKGFEVDLPAPYHKQKEQSWPLKIKLPVTSEGRLVVFSLQDRAQLQLQYAGKDISRAGLQLGNQWQPMSHRHGLRITGHVPMLSLSPWLDAIARYRAMAAQHSEQAANPKVVTKPSAQFVMALNIDRLNMFNQTLLSAETIINRTESGWDISIENEKVAAKVLLSDNSDELKIDIDRLAYPFLESQSGPDTHPVDVKAIEATKADDADPLQNIDPAGFPVMQVVMNSVTINGENYGRWKFHAKPFQQGVLVEGLEASLRGVNIAGMEKGQGAQLNWQRDGDHHSTQFKGALRADDIGDVLEAWGLPKVITSESADFHAQVGWQGSPVLMALPRYDGSISLDLDEGQFIQTAGSPVEALKLFGILNFANIARRLQLDFSDLYKKGLSYDKVDGTVYFKQGLMQIDEPLQVHGPSSDFKLSGLFDLKEEQVDAELVVTLPITTNLPWVVALAGAIPTGGAALPAAAGVYLASKLFESQLDSLSSAVYSINGSWSDPNFKFERVFDVESKKNTDSALPQDK</sequence>
<protein>
    <submittedName>
        <fullName evidence="2">Uncharacterized protein (TIGR02099 family)</fullName>
    </submittedName>
</protein>
<name>A0A3N2DN51_9GAMM</name>
<evidence type="ECO:0000313" key="3">
    <source>
        <dbReference type="Proteomes" id="UP000275394"/>
    </source>
</evidence>
<evidence type="ECO:0000313" key="2">
    <source>
        <dbReference type="EMBL" id="ROS01238.1"/>
    </source>
</evidence>